<dbReference type="AlphaFoldDB" id="A0A9D4FPJ8"/>
<dbReference type="EMBL" id="JAIWYP010000007">
    <property type="protein sequence ID" value="KAH3802628.1"/>
    <property type="molecule type" value="Genomic_DNA"/>
</dbReference>
<sequence>MPCKKKKVVQHVHSSPAQKSAKAVSNKYKLKGKRMSPRKTMAVRRALYSKPDDSMVLAPTKKEMVLRNSVIKGYHFFQIRPPNTTPPTQLLVQPEYTNIHDECASLVWLPELDTFPDHMHSLITDEKRQLKLQDVAGLPIGHVPRNLAGFFRPLMESGRIVAEVTGEPVPSFPPWPALKEEGGGVVLPCNYIITHSDIEAQYNKLSELLKSIPEGTAMELVLL</sequence>
<reference evidence="1" key="1">
    <citation type="journal article" date="2019" name="bioRxiv">
        <title>The Genome of the Zebra Mussel, Dreissena polymorpha: A Resource for Invasive Species Research.</title>
        <authorList>
            <person name="McCartney M.A."/>
            <person name="Auch B."/>
            <person name="Kono T."/>
            <person name="Mallez S."/>
            <person name="Zhang Y."/>
            <person name="Obille A."/>
            <person name="Becker A."/>
            <person name="Abrahante J.E."/>
            <person name="Garbe J."/>
            <person name="Badalamenti J.P."/>
            <person name="Herman A."/>
            <person name="Mangelson H."/>
            <person name="Liachko I."/>
            <person name="Sullivan S."/>
            <person name="Sone E.D."/>
            <person name="Koren S."/>
            <person name="Silverstein K.A.T."/>
            <person name="Beckman K.B."/>
            <person name="Gohl D.M."/>
        </authorList>
    </citation>
    <scope>NUCLEOTIDE SEQUENCE</scope>
    <source>
        <strain evidence="1">Duluth1</strain>
        <tissue evidence="1">Whole animal</tissue>
    </source>
</reference>
<reference evidence="1" key="2">
    <citation type="submission" date="2020-11" db="EMBL/GenBank/DDBJ databases">
        <authorList>
            <person name="McCartney M.A."/>
            <person name="Auch B."/>
            <person name="Kono T."/>
            <person name="Mallez S."/>
            <person name="Becker A."/>
            <person name="Gohl D.M."/>
            <person name="Silverstein K.A.T."/>
            <person name="Koren S."/>
            <person name="Bechman K.B."/>
            <person name="Herman A."/>
            <person name="Abrahante J.E."/>
            <person name="Garbe J."/>
        </authorList>
    </citation>
    <scope>NUCLEOTIDE SEQUENCE</scope>
    <source>
        <strain evidence="1">Duluth1</strain>
        <tissue evidence="1">Whole animal</tissue>
    </source>
</reference>
<keyword evidence="2" id="KW-1185">Reference proteome</keyword>
<gene>
    <name evidence="1" type="ORF">DPMN_156306</name>
</gene>
<evidence type="ECO:0000313" key="1">
    <source>
        <dbReference type="EMBL" id="KAH3802628.1"/>
    </source>
</evidence>
<comment type="caution">
    <text evidence="1">The sequence shown here is derived from an EMBL/GenBank/DDBJ whole genome shotgun (WGS) entry which is preliminary data.</text>
</comment>
<protein>
    <submittedName>
        <fullName evidence="1">Uncharacterized protein</fullName>
    </submittedName>
</protein>
<dbReference type="Proteomes" id="UP000828390">
    <property type="component" value="Unassembled WGS sequence"/>
</dbReference>
<evidence type="ECO:0000313" key="2">
    <source>
        <dbReference type="Proteomes" id="UP000828390"/>
    </source>
</evidence>
<proteinExistence type="predicted"/>
<name>A0A9D4FPJ8_DREPO</name>
<organism evidence="1 2">
    <name type="scientific">Dreissena polymorpha</name>
    <name type="common">Zebra mussel</name>
    <name type="synonym">Mytilus polymorpha</name>
    <dbReference type="NCBI Taxonomy" id="45954"/>
    <lineage>
        <taxon>Eukaryota</taxon>
        <taxon>Metazoa</taxon>
        <taxon>Spiralia</taxon>
        <taxon>Lophotrochozoa</taxon>
        <taxon>Mollusca</taxon>
        <taxon>Bivalvia</taxon>
        <taxon>Autobranchia</taxon>
        <taxon>Heteroconchia</taxon>
        <taxon>Euheterodonta</taxon>
        <taxon>Imparidentia</taxon>
        <taxon>Neoheterodontei</taxon>
        <taxon>Myida</taxon>
        <taxon>Dreissenoidea</taxon>
        <taxon>Dreissenidae</taxon>
        <taxon>Dreissena</taxon>
    </lineage>
</organism>
<accession>A0A9D4FPJ8</accession>